<dbReference type="PROSITE" id="PS51257">
    <property type="entry name" value="PROKAR_LIPOPROTEIN"/>
    <property type="match status" value="1"/>
</dbReference>
<reference evidence="1 2" key="1">
    <citation type="submission" date="2018-05" db="EMBL/GenBank/DDBJ databases">
        <title>The draft genome of strain NS-104.</title>
        <authorList>
            <person name="Hang P."/>
            <person name="Jiang J."/>
        </authorList>
    </citation>
    <scope>NUCLEOTIDE SEQUENCE [LARGE SCALE GENOMIC DNA]</scope>
    <source>
        <strain evidence="1 2">NS-104</strain>
    </source>
</reference>
<sequence length="167" mass="18344">MKSLRYAGLAALALLAACQRDSGDGPTEISGKLFVFNYRVATATYMITLQRKAPLPENGVVEAEYENPQGGAPLTTRSKIFPFWEKIVLESPPLHCVVKDRRYAVKIRILDSDSKLLQSLETTVVSNLDQSILPAKPLVIGPIYTRNPDVYKADGTVDYSPETGCPT</sequence>
<dbReference type="Proteomes" id="UP000245252">
    <property type="component" value="Unassembled WGS sequence"/>
</dbReference>
<organism evidence="1 2">
    <name type="scientific">Metarhizobium album</name>
    <dbReference type="NCBI Taxonomy" id="2182425"/>
    <lineage>
        <taxon>Bacteria</taxon>
        <taxon>Pseudomonadati</taxon>
        <taxon>Pseudomonadota</taxon>
        <taxon>Alphaproteobacteria</taxon>
        <taxon>Hyphomicrobiales</taxon>
        <taxon>Rhizobiaceae</taxon>
        <taxon>Metarhizobium</taxon>
    </lineage>
</organism>
<dbReference type="OrthoDB" id="7916166at2"/>
<accession>A0A2U2DYN1</accession>
<keyword evidence="2" id="KW-1185">Reference proteome</keyword>
<evidence type="ECO:0000313" key="2">
    <source>
        <dbReference type="Proteomes" id="UP000245252"/>
    </source>
</evidence>
<proteinExistence type="predicted"/>
<dbReference type="AlphaFoldDB" id="A0A2U2DYN1"/>
<protein>
    <submittedName>
        <fullName evidence="1">Uncharacterized protein</fullName>
    </submittedName>
</protein>
<comment type="caution">
    <text evidence="1">The sequence shown here is derived from an EMBL/GenBank/DDBJ whole genome shotgun (WGS) entry which is preliminary data.</text>
</comment>
<gene>
    <name evidence="1" type="ORF">DEM27_03905</name>
</gene>
<name>A0A2U2DYN1_9HYPH</name>
<dbReference type="EMBL" id="QFBC01000001">
    <property type="protein sequence ID" value="PWE58435.1"/>
    <property type="molecule type" value="Genomic_DNA"/>
</dbReference>
<evidence type="ECO:0000313" key="1">
    <source>
        <dbReference type="EMBL" id="PWE58435.1"/>
    </source>
</evidence>